<dbReference type="GO" id="GO:0019239">
    <property type="term" value="F:deaminase activity"/>
    <property type="evidence" value="ECO:0007669"/>
    <property type="project" value="TreeGrafter"/>
</dbReference>
<dbReference type="PANTHER" id="PTHR11803:SF39">
    <property type="entry name" value="2-IMINOBUTANOATE_2-IMINOPROPANOATE DEAMINASE"/>
    <property type="match status" value="1"/>
</dbReference>
<organism evidence="2 3">
    <name type="scientific">Drosophila rubida</name>
    <dbReference type="NCBI Taxonomy" id="30044"/>
    <lineage>
        <taxon>Eukaryota</taxon>
        <taxon>Metazoa</taxon>
        <taxon>Ecdysozoa</taxon>
        <taxon>Arthropoda</taxon>
        <taxon>Hexapoda</taxon>
        <taxon>Insecta</taxon>
        <taxon>Pterygota</taxon>
        <taxon>Neoptera</taxon>
        <taxon>Endopterygota</taxon>
        <taxon>Diptera</taxon>
        <taxon>Brachycera</taxon>
        <taxon>Muscomorpha</taxon>
        <taxon>Ephydroidea</taxon>
        <taxon>Drosophilidae</taxon>
        <taxon>Drosophila</taxon>
    </lineage>
</organism>
<accession>A0AAD4PNP7</accession>
<proteinExistence type="inferred from homology"/>
<reference evidence="2" key="1">
    <citation type="journal article" date="2021" name="Mol. Ecol. Resour.">
        <title>Phylogenomic analyses of the genus Drosophila reveals genomic signals of climate adaptation.</title>
        <authorList>
            <person name="Li F."/>
            <person name="Rane R.V."/>
            <person name="Luria V."/>
            <person name="Xiong Z."/>
            <person name="Chen J."/>
            <person name="Li Z."/>
            <person name="Catullo R.A."/>
            <person name="Griffin P.C."/>
            <person name="Schiffer M."/>
            <person name="Pearce S."/>
            <person name="Lee S.F."/>
            <person name="McElroy K."/>
            <person name="Stocker A."/>
            <person name="Shirriffs J."/>
            <person name="Cockerell F."/>
            <person name="Coppin C."/>
            <person name="Sgro C.M."/>
            <person name="Karger A."/>
            <person name="Cain J.W."/>
            <person name="Weber J.A."/>
            <person name="Santpere G."/>
            <person name="Kirschner M.W."/>
            <person name="Hoffmann A.A."/>
            <person name="Oakeshott J.G."/>
            <person name="Zhang G."/>
        </authorList>
    </citation>
    <scope>NUCLEOTIDE SEQUENCE</scope>
    <source>
        <strain evidence="2">BGI-SZ-2011g</strain>
    </source>
</reference>
<dbReference type="PANTHER" id="PTHR11803">
    <property type="entry name" value="2-IMINOBUTANOATE/2-IMINOPROPANOATE DEAMINASE RIDA"/>
    <property type="match status" value="1"/>
</dbReference>
<dbReference type="GO" id="GO:0005829">
    <property type="term" value="C:cytosol"/>
    <property type="evidence" value="ECO:0007669"/>
    <property type="project" value="TreeGrafter"/>
</dbReference>
<evidence type="ECO:0000313" key="2">
    <source>
        <dbReference type="EMBL" id="KAH8378239.1"/>
    </source>
</evidence>
<name>A0AAD4PNP7_9MUSC</name>
<sequence>MSTIVRKLISTTNAAKPVAPYNQAVVADRTVYVSGCLGLDKATMQLVPGGATEQTEMALKNLQSILKAADSDVDKVVKNTVFVKDLNDFAAVNEVYKRVFNKDFPARSCVQVAKLPMDALVEIECIALTGTVHTVSSE</sequence>
<gene>
    <name evidence="2" type="ORF">KR093_010321</name>
</gene>
<dbReference type="FunFam" id="3.30.1330.40:FF:000001">
    <property type="entry name" value="L-PSP family endoribonuclease"/>
    <property type="match status" value="1"/>
</dbReference>
<dbReference type="EMBL" id="JAJJHW010001127">
    <property type="protein sequence ID" value="KAH8378239.1"/>
    <property type="molecule type" value="Genomic_DNA"/>
</dbReference>
<dbReference type="Proteomes" id="UP001200034">
    <property type="component" value="Unassembled WGS sequence"/>
</dbReference>
<dbReference type="NCBIfam" id="TIGR00004">
    <property type="entry name" value="Rid family detoxifying hydrolase"/>
    <property type="match status" value="1"/>
</dbReference>
<dbReference type="InterPro" id="IPR019897">
    <property type="entry name" value="RidA_CS"/>
</dbReference>
<dbReference type="CDD" id="cd00448">
    <property type="entry name" value="YjgF_YER057c_UK114_family"/>
    <property type="match status" value="1"/>
</dbReference>
<dbReference type="InterPro" id="IPR006056">
    <property type="entry name" value="RidA"/>
</dbReference>
<keyword evidence="3" id="KW-1185">Reference proteome</keyword>
<dbReference type="Pfam" id="PF01042">
    <property type="entry name" value="Ribonuc_L-PSP"/>
    <property type="match status" value="1"/>
</dbReference>
<comment type="similarity">
    <text evidence="1">Belongs to the RutC family.</text>
</comment>
<dbReference type="GO" id="GO:0005739">
    <property type="term" value="C:mitochondrion"/>
    <property type="evidence" value="ECO:0007669"/>
    <property type="project" value="TreeGrafter"/>
</dbReference>
<evidence type="ECO:0000256" key="1">
    <source>
        <dbReference type="ARBA" id="ARBA00010552"/>
    </source>
</evidence>
<evidence type="ECO:0000313" key="3">
    <source>
        <dbReference type="Proteomes" id="UP001200034"/>
    </source>
</evidence>
<dbReference type="Gene3D" id="3.30.1330.40">
    <property type="entry name" value="RutC-like"/>
    <property type="match status" value="1"/>
</dbReference>
<dbReference type="InterPro" id="IPR006175">
    <property type="entry name" value="YjgF/YER057c/UK114"/>
</dbReference>
<dbReference type="InterPro" id="IPR035959">
    <property type="entry name" value="RutC-like_sf"/>
</dbReference>
<dbReference type="SUPFAM" id="SSF55298">
    <property type="entry name" value="YjgF-like"/>
    <property type="match status" value="1"/>
</dbReference>
<dbReference type="PROSITE" id="PS01094">
    <property type="entry name" value="UPF0076"/>
    <property type="match status" value="1"/>
</dbReference>
<evidence type="ECO:0008006" key="4">
    <source>
        <dbReference type="Google" id="ProtNLM"/>
    </source>
</evidence>
<dbReference type="AlphaFoldDB" id="A0AAD4PNP7"/>
<comment type="caution">
    <text evidence="2">The sequence shown here is derived from an EMBL/GenBank/DDBJ whole genome shotgun (WGS) entry which is preliminary data.</text>
</comment>
<protein>
    <recommendedName>
        <fullName evidence="4">RutC family protein UK114</fullName>
    </recommendedName>
</protein>